<proteinExistence type="predicted"/>
<dbReference type="PANTHER" id="PTHR11586:SF37">
    <property type="entry name" value="TRNA-BINDING DOMAIN-CONTAINING PROTEIN"/>
    <property type="match status" value="1"/>
</dbReference>
<evidence type="ECO:0000256" key="3">
    <source>
        <dbReference type="PROSITE-ProRule" id="PRU00209"/>
    </source>
</evidence>
<gene>
    <name evidence="5" type="ORF">COT75_00205</name>
</gene>
<reference evidence="6" key="1">
    <citation type="submission" date="2017-09" db="EMBL/GenBank/DDBJ databases">
        <title>Depth-based differentiation of microbial function through sediment-hosted aquifers and enrichment of novel symbionts in the deep terrestrial subsurface.</title>
        <authorList>
            <person name="Probst A.J."/>
            <person name="Ladd B."/>
            <person name="Jarett J.K."/>
            <person name="Geller-Mcgrath D.E."/>
            <person name="Sieber C.M.K."/>
            <person name="Emerson J.B."/>
            <person name="Anantharaman K."/>
            <person name="Thomas B.C."/>
            <person name="Malmstrom R."/>
            <person name="Stieglmeier M."/>
            <person name="Klingl A."/>
            <person name="Woyke T."/>
            <person name="Ryan C.M."/>
            <person name="Banfield J.F."/>
        </authorList>
    </citation>
    <scope>NUCLEOTIDE SEQUENCE [LARGE SCALE GENOMIC DNA]</scope>
</reference>
<dbReference type="InterPro" id="IPR012340">
    <property type="entry name" value="NA-bd_OB-fold"/>
</dbReference>
<dbReference type="Pfam" id="PF01588">
    <property type="entry name" value="tRNA_bind"/>
    <property type="match status" value="1"/>
</dbReference>
<dbReference type="PROSITE" id="PS50886">
    <property type="entry name" value="TRBD"/>
    <property type="match status" value="1"/>
</dbReference>
<dbReference type="Proteomes" id="UP000230093">
    <property type="component" value="Unassembled WGS sequence"/>
</dbReference>
<dbReference type="EMBL" id="PEZT01000001">
    <property type="protein sequence ID" value="PIS09612.1"/>
    <property type="molecule type" value="Genomic_DNA"/>
</dbReference>
<keyword evidence="1 3" id="KW-0820">tRNA-binding</keyword>
<feature type="domain" description="TRNA-binding" evidence="4">
    <location>
        <begin position="10"/>
        <end position="109"/>
    </location>
</feature>
<name>A0A2H0WAD4_9BACT</name>
<evidence type="ECO:0000313" key="5">
    <source>
        <dbReference type="EMBL" id="PIS09612.1"/>
    </source>
</evidence>
<comment type="caution">
    <text evidence="5">The sequence shown here is derived from an EMBL/GenBank/DDBJ whole genome shotgun (WGS) entry which is preliminary data.</text>
</comment>
<keyword evidence="2 3" id="KW-0694">RNA-binding</keyword>
<dbReference type="SUPFAM" id="SSF50249">
    <property type="entry name" value="Nucleic acid-binding proteins"/>
    <property type="match status" value="1"/>
</dbReference>
<dbReference type="AlphaFoldDB" id="A0A2H0WAD4"/>
<accession>A0A2H0WAD4</accession>
<sequence>MNNDKFDFQEFAKLDIRMGTVIEAERVPETNKLLKVQIDFGNETRQVVAGFGHLHKPEELVGKQVPVVINIKEANIKGVKSQGIFIAIYDDKATFLIPENKVKNGSKIK</sequence>
<protein>
    <recommendedName>
        <fullName evidence="4">tRNA-binding domain-containing protein</fullName>
    </recommendedName>
</protein>
<evidence type="ECO:0000313" key="6">
    <source>
        <dbReference type="Proteomes" id="UP000230093"/>
    </source>
</evidence>
<evidence type="ECO:0000256" key="2">
    <source>
        <dbReference type="ARBA" id="ARBA00022884"/>
    </source>
</evidence>
<evidence type="ECO:0000256" key="1">
    <source>
        <dbReference type="ARBA" id="ARBA00022555"/>
    </source>
</evidence>
<dbReference type="GO" id="GO:0000049">
    <property type="term" value="F:tRNA binding"/>
    <property type="evidence" value="ECO:0007669"/>
    <property type="project" value="UniProtKB-UniRule"/>
</dbReference>
<dbReference type="Gene3D" id="2.40.50.140">
    <property type="entry name" value="Nucleic acid-binding proteins"/>
    <property type="match status" value="1"/>
</dbReference>
<dbReference type="InterPro" id="IPR051270">
    <property type="entry name" value="Tyrosine-tRNA_ligase_regulator"/>
</dbReference>
<dbReference type="InterPro" id="IPR002547">
    <property type="entry name" value="tRNA-bd_dom"/>
</dbReference>
<dbReference type="PANTHER" id="PTHR11586">
    <property type="entry name" value="TRNA-AMINOACYLATION COFACTOR ARC1 FAMILY MEMBER"/>
    <property type="match status" value="1"/>
</dbReference>
<organism evidence="5 6">
    <name type="scientific">Candidatus Beckwithbacteria bacterium CG10_big_fil_rev_8_21_14_0_10_34_10</name>
    <dbReference type="NCBI Taxonomy" id="1974495"/>
    <lineage>
        <taxon>Bacteria</taxon>
        <taxon>Candidatus Beckwithiibacteriota</taxon>
    </lineage>
</organism>
<evidence type="ECO:0000259" key="4">
    <source>
        <dbReference type="PROSITE" id="PS50886"/>
    </source>
</evidence>